<dbReference type="InterPro" id="IPR040445">
    <property type="entry name" value="Kir_TM"/>
</dbReference>
<evidence type="ECO:0000256" key="7">
    <source>
        <dbReference type="ARBA" id="ARBA00022989"/>
    </source>
</evidence>
<dbReference type="Proteomes" id="UP001149090">
    <property type="component" value="Unassembled WGS sequence"/>
</dbReference>
<organism evidence="15 16">
    <name type="scientific">Anaeramoeba ignava</name>
    <name type="common">Anaerobic marine amoeba</name>
    <dbReference type="NCBI Taxonomy" id="1746090"/>
    <lineage>
        <taxon>Eukaryota</taxon>
        <taxon>Metamonada</taxon>
        <taxon>Anaeramoebidae</taxon>
        <taxon>Anaeramoeba</taxon>
    </lineage>
</organism>
<evidence type="ECO:0000256" key="3">
    <source>
        <dbReference type="ARBA" id="ARBA00022538"/>
    </source>
</evidence>
<dbReference type="Gene3D" id="2.60.40.1400">
    <property type="entry name" value="G protein-activated inward rectifier potassium channel 1"/>
    <property type="match status" value="1"/>
</dbReference>
<keyword evidence="5 11" id="KW-0851">Voltage-gated channel</keyword>
<keyword evidence="16" id="KW-1185">Reference proteome</keyword>
<dbReference type="Gene3D" id="1.10.287.70">
    <property type="match status" value="1"/>
</dbReference>
<keyword evidence="10 11" id="KW-0407">Ion channel</keyword>
<dbReference type="PANTHER" id="PTHR11767:SF102">
    <property type="entry name" value="INWARDLY RECTIFYING POTASSIUM CHANNEL 1, ISOFORM F"/>
    <property type="match status" value="1"/>
</dbReference>
<dbReference type="PRINTS" id="PR01320">
    <property type="entry name" value="KIRCHANNEL"/>
</dbReference>
<evidence type="ECO:0000256" key="1">
    <source>
        <dbReference type="ARBA" id="ARBA00004141"/>
    </source>
</evidence>
<evidence type="ECO:0000256" key="10">
    <source>
        <dbReference type="ARBA" id="ARBA00023303"/>
    </source>
</evidence>
<evidence type="ECO:0000256" key="8">
    <source>
        <dbReference type="ARBA" id="ARBA00023065"/>
    </source>
</evidence>
<sequence>MQNKKFKRLISNDQKIHISRTGKAKYKSYINDIFHTLMEIPWPVLLAIIVAVYIIVYFIFAVLYYLDKSCLDATMRSLKWCFFFSIQTQATIGYGYISPGNCIYANTIAYFQCCWGLIQNSATIGLIYKKFSRSDPRSKSVLFSNSAVISEYNGIRSLMFRVINTQNHQFIESQISLFLTRTIEKENNKKIFQFEKLEISTPESPDLFLALPCLVVHKLDENSPLYNVTSDSLNETLTELIVIVEGIDSPTSDCFQARKSYIPNEIFFDYKFLPVIDRKTNGHFQIKFPQFDSMIPTKISN</sequence>
<protein>
    <submittedName>
        <fullName evidence="15">Inward rectifier potassium channel</fullName>
    </submittedName>
</protein>
<feature type="domain" description="Inward rectifier potassium channel C-terminal" evidence="14">
    <location>
        <begin position="141"/>
        <end position="296"/>
    </location>
</feature>
<evidence type="ECO:0000259" key="14">
    <source>
        <dbReference type="Pfam" id="PF17655"/>
    </source>
</evidence>
<evidence type="ECO:0000313" key="16">
    <source>
        <dbReference type="Proteomes" id="UP001149090"/>
    </source>
</evidence>
<keyword evidence="4 11" id="KW-0812">Transmembrane</keyword>
<evidence type="ECO:0000259" key="13">
    <source>
        <dbReference type="Pfam" id="PF01007"/>
    </source>
</evidence>
<dbReference type="OMA" id="QGQTCLM"/>
<evidence type="ECO:0000256" key="2">
    <source>
        <dbReference type="ARBA" id="ARBA00022448"/>
    </source>
</evidence>
<evidence type="ECO:0000256" key="12">
    <source>
        <dbReference type="SAM" id="Phobius"/>
    </source>
</evidence>
<keyword evidence="6 11" id="KW-0630">Potassium</keyword>
<dbReference type="PANTHER" id="PTHR11767">
    <property type="entry name" value="INWARD RECTIFIER POTASSIUM CHANNEL"/>
    <property type="match status" value="1"/>
</dbReference>
<dbReference type="Pfam" id="PF01007">
    <property type="entry name" value="IRK"/>
    <property type="match status" value="1"/>
</dbReference>
<dbReference type="InterPro" id="IPR041647">
    <property type="entry name" value="IRK_C"/>
</dbReference>
<dbReference type="OrthoDB" id="273257at2759"/>
<dbReference type="InterPro" id="IPR014756">
    <property type="entry name" value="Ig_E-set"/>
</dbReference>
<evidence type="ECO:0000256" key="4">
    <source>
        <dbReference type="ARBA" id="ARBA00022692"/>
    </source>
</evidence>
<proteinExistence type="inferred from homology"/>
<keyword evidence="2 11" id="KW-0813">Transport</keyword>
<dbReference type="GO" id="GO:0005242">
    <property type="term" value="F:inward rectifier potassium channel activity"/>
    <property type="evidence" value="ECO:0007669"/>
    <property type="project" value="InterPro"/>
</dbReference>
<dbReference type="GO" id="GO:0034702">
    <property type="term" value="C:monoatomic ion channel complex"/>
    <property type="evidence" value="ECO:0007669"/>
    <property type="project" value="UniProtKB-KW"/>
</dbReference>
<evidence type="ECO:0000256" key="11">
    <source>
        <dbReference type="RuleBase" id="RU003822"/>
    </source>
</evidence>
<comment type="caution">
    <text evidence="15">The sequence shown here is derived from an EMBL/GenBank/DDBJ whole genome shotgun (WGS) entry which is preliminary data.</text>
</comment>
<dbReference type="GO" id="GO:1990573">
    <property type="term" value="P:potassium ion import across plasma membrane"/>
    <property type="evidence" value="ECO:0007669"/>
    <property type="project" value="TreeGrafter"/>
</dbReference>
<dbReference type="EMBL" id="JAPDFW010000058">
    <property type="protein sequence ID" value="KAJ5077423.1"/>
    <property type="molecule type" value="Genomic_DNA"/>
</dbReference>
<name>A0A9Q0LU05_ANAIG</name>
<feature type="transmembrane region" description="Helical" evidence="12">
    <location>
        <begin position="44"/>
        <end position="66"/>
    </location>
</feature>
<dbReference type="AlphaFoldDB" id="A0A9Q0LU05"/>
<keyword evidence="9 12" id="KW-0472">Membrane</keyword>
<dbReference type="GO" id="GO:0034765">
    <property type="term" value="P:regulation of monoatomic ion transmembrane transport"/>
    <property type="evidence" value="ECO:0007669"/>
    <property type="project" value="TreeGrafter"/>
</dbReference>
<evidence type="ECO:0000256" key="9">
    <source>
        <dbReference type="ARBA" id="ARBA00023136"/>
    </source>
</evidence>
<dbReference type="GO" id="GO:0005886">
    <property type="term" value="C:plasma membrane"/>
    <property type="evidence" value="ECO:0007669"/>
    <property type="project" value="TreeGrafter"/>
</dbReference>
<keyword evidence="8 11" id="KW-0406">Ion transport</keyword>
<dbReference type="InterPro" id="IPR013518">
    <property type="entry name" value="K_chnl_inward-rec_Kir_cyto"/>
</dbReference>
<dbReference type="Pfam" id="PF17655">
    <property type="entry name" value="IRK_C"/>
    <property type="match status" value="1"/>
</dbReference>
<feature type="domain" description="Potassium channel inwardly rectifying transmembrane" evidence="13">
    <location>
        <begin position="24"/>
        <end position="133"/>
    </location>
</feature>
<accession>A0A9Q0LU05</accession>
<keyword evidence="7 12" id="KW-1133">Transmembrane helix</keyword>
<comment type="similarity">
    <text evidence="11">Belongs to the inward rectifier-type potassium channel (TC 1.A.2.1) family.</text>
</comment>
<evidence type="ECO:0000313" key="15">
    <source>
        <dbReference type="EMBL" id="KAJ5077423.1"/>
    </source>
</evidence>
<dbReference type="SUPFAM" id="SSF81324">
    <property type="entry name" value="Voltage-gated potassium channels"/>
    <property type="match status" value="1"/>
</dbReference>
<reference evidence="15" key="1">
    <citation type="submission" date="2022-10" db="EMBL/GenBank/DDBJ databases">
        <title>Novel sulphate-reducing endosymbionts in the free-living metamonad Anaeramoeba.</title>
        <authorList>
            <person name="Jerlstrom-Hultqvist J."/>
            <person name="Cepicka I."/>
            <person name="Gallot-Lavallee L."/>
            <person name="Salas-Leiva D."/>
            <person name="Curtis B.A."/>
            <person name="Zahonova K."/>
            <person name="Pipaliya S."/>
            <person name="Dacks J."/>
            <person name="Roger A.J."/>
        </authorList>
    </citation>
    <scope>NUCLEOTIDE SEQUENCE</scope>
    <source>
        <strain evidence="15">BMAN</strain>
    </source>
</reference>
<evidence type="ECO:0000256" key="6">
    <source>
        <dbReference type="ARBA" id="ARBA00022958"/>
    </source>
</evidence>
<dbReference type="SUPFAM" id="SSF81296">
    <property type="entry name" value="E set domains"/>
    <property type="match status" value="1"/>
</dbReference>
<gene>
    <name evidence="15" type="ORF">M0811_05946</name>
</gene>
<comment type="subcellular location">
    <subcellularLocation>
        <location evidence="1 11">Membrane</location>
        <topology evidence="1 11">Multi-pass membrane protein</topology>
    </subcellularLocation>
</comment>
<keyword evidence="3 11" id="KW-0633">Potassium transport</keyword>
<dbReference type="InterPro" id="IPR016449">
    <property type="entry name" value="K_chnl_inward-rec_Kir"/>
</dbReference>
<evidence type="ECO:0000256" key="5">
    <source>
        <dbReference type="ARBA" id="ARBA00022882"/>
    </source>
</evidence>